<dbReference type="Pfam" id="PF00672">
    <property type="entry name" value="HAMP"/>
    <property type="match status" value="1"/>
</dbReference>
<dbReference type="CDD" id="cd06225">
    <property type="entry name" value="HAMP"/>
    <property type="match status" value="1"/>
</dbReference>
<name>A0A2L0EYH2_SORCE</name>
<evidence type="ECO:0000313" key="3">
    <source>
        <dbReference type="Proteomes" id="UP000238348"/>
    </source>
</evidence>
<dbReference type="GO" id="GO:0007165">
    <property type="term" value="P:signal transduction"/>
    <property type="evidence" value="ECO:0007669"/>
    <property type="project" value="InterPro"/>
</dbReference>
<dbReference type="InterPro" id="IPR003660">
    <property type="entry name" value="HAMP_dom"/>
</dbReference>
<gene>
    <name evidence="2" type="ORF">SOCE26_057530</name>
</gene>
<feature type="domain" description="HAMP" evidence="1">
    <location>
        <begin position="12"/>
        <end position="42"/>
    </location>
</feature>
<evidence type="ECO:0000313" key="2">
    <source>
        <dbReference type="EMBL" id="AUX44289.1"/>
    </source>
</evidence>
<reference evidence="2 3" key="1">
    <citation type="submission" date="2015-09" db="EMBL/GenBank/DDBJ databases">
        <title>Sorangium comparison.</title>
        <authorList>
            <person name="Zaburannyi N."/>
            <person name="Bunk B."/>
            <person name="Overmann J."/>
            <person name="Mueller R."/>
        </authorList>
    </citation>
    <scope>NUCLEOTIDE SEQUENCE [LARGE SCALE GENOMIC DNA]</scope>
    <source>
        <strain evidence="2 3">So ce26</strain>
    </source>
</reference>
<proteinExistence type="predicted"/>
<sequence length="97" mass="10651">MYRHVAAAACSRLQRAAKRIAAGERDIVVPTSGSGEIRELGEQADLISTFFMMAAVDPWRHKIVERARAIGPGKVEDALLDLEGDALVRWPSEPVPR</sequence>
<dbReference type="GO" id="GO:0016020">
    <property type="term" value="C:membrane"/>
    <property type="evidence" value="ECO:0007669"/>
    <property type="project" value="InterPro"/>
</dbReference>
<organism evidence="2 3">
    <name type="scientific">Sorangium cellulosum</name>
    <name type="common">Polyangium cellulosum</name>
    <dbReference type="NCBI Taxonomy" id="56"/>
    <lineage>
        <taxon>Bacteria</taxon>
        <taxon>Pseudomonadati</taxon>
        <taxon>Myxococcota</taxon>
        <taxon>Polyangia</taxon>
        <taxon>Polyangiales</taxon>
        <taxon>Polyangiaceae</taxon>
        <taxon>Sorangium</taxon>
    </lineage>
</organism>
<dbReference type="AlphaFoldDB" id="A0A2L0EYH2"/>
<accession>A0A2L0EYH2</accession>
<dbReference type="Proteomes" id="UP000238348">
    <property type="component" value="Chromosome"/>
</dbReference>
<protein>
    <recommendedName>
        <fullName evidence="1">HAMP domain-containing protein</fullName>
    </recommendedName>
</protein>
<evidence type="ECO:0000259" key="1">
    <source>
        <dbReference type="Pfam" id="PF00672"/>
    </source>
</evidence>
<dbReference type="EMBL" id="CP012673">
    <property type="protein sequence ID" value="AUX44289.1"/>
    <property type="molecule type" value="Genomic_DNA"/>
</dbReference>